<evidence type="ECO:0000313" key="2">
    <source>
        <dbReference type="Proteomes" id="UP000789524"/>
    </source>
</evidence>
<proteinExistence type="predicted"/>
<gene>
    <name evidence="1" type="ORF">DCHRY22_LOCUS2385</name>
</gene>
<name>A0A8J2QE22_9NEOP</name>
<evidence type="ECO:0000313" key="1">
    <source>
        <dbReference type="EMBL" id="CAG9560782.1"/>
    </source>
</evidence>
<dbReference type="OrthoDB" id="6904875at2759"/>
<sequence length="93" mass="10850">MFNEALLYKWKCHQKPDGSSSDYELYHEPHKRCYLQLNVLRYNGHMNAAPMLRSTAHATTQLSHVTRSSRRTAPAHTLSADMLQRHGHIDYTR</sequence>
<keyword evidence="2" id="KW-1185">Reference proteome</keyword>
<accession>A0A8J2QE22</accession>
<dbReference type="AlphaFoldDB" id="A0A8J2QE22"/>
<dbReference type="EMBL" id="CAKASE010000045">
    <property type="protein sequence ID" value="CAG9560782.1"/>
    <property type="molecule type" value="Genomic_DNA"/>
</dbReference>
<organism evidence="1 2">
    <name type="scientific">Danaus chrysippus</name>
    <name type="common">African queen</name>
    <dbReference type="NCBI Taxonomy" id="151541"/>
    <lineage>
        <taxon>Eukaryota</taxon>
        <taxon>Metazoa</taxon>
        <taxon>Ecdysozoa</taxon>
        <taxon>Arthropoda</taxon>
        <taxon>Hexapoda</taxon>
        <taxon>Insecta</taxon>
        <taxon>Pterygota</taxon>
        <taxon>Neoptera</taxon>
        <taxon>Endopterygota</taxon>
        <taxon>Lepidoptera</taxon>
        <taxon>Glossata</taxon>
        <taxon>Ditrysia</taxon>
        <taxon>Papilionoidea</taxon>
        <taxon>Nymphalidae</taxon>
        <taxon>Danainae</taxon>
        <taxon>Danaini</taxon>
        <taxon>Danaina</taxon>
        <taxon>Danaus</taxon>
        <taxon>Anosia</taxon>
    </lineage>
</organism>
<reference evidence="1" key="1">
    <citation type="submission" date="2021-09" db="EMBL/GenBank/DDBJ databases">
        <authorList>
            <person name="Martin H S."/>
        </authorList>
    </citation>
    <scope>NUCLEOTIDE SEQUENCE</scope>
</reference>
<protein>
    <submittedName>
        <fullName evidence="1">(African queen) hypothetical protein</fullName>
    </submittedName>
</protein>
<comment type="caution">
    <text evidence="1">The sequence shown here is derived from an EMBL/GenBank/DDBJ whole genome shotgun (WGS) entry which is preliminary data.</text>
</comment>
<dbReference type="Proteomes" id="UP000789524">
    <property type="component" value="Unassembled WGS sequence"/>
</dbReference>